<dbReference type="InterPro" id="IPR013223">
    <property type="entry name" value="RNase_B_OB_dom"/>
</dbReference>
<comment type="subcellular location">
    <subcellularLocation>
        <location evidence="2 8">Cytoplasm</location>
    </subcellularLocation>
</comment>
<keyword evidence="3 8" id="KW-0963">Cytoplasm</keyword>
<feature type="compositionally biased region" description="Acidic residues" evidence="9">
    <location>
        <begin position="137"/>
        <end position="147"/>
    </location>
</feature>
<feature type="compositionally biased region" description="Basic residues" evidence="9">
    <location>
        <begin position="946"/>
        <end position="955"/>
    </location>
</feature>
<feature type="compositionally biased region" description="Low complexity" evidence="9">
    <location>
        <begin position="15"/>
        <end position="33"/>
    </location>
</feature>
<dbReference type="NCBIfam" id="TIGR00358">
    <property type="entry name" value="3_prime_RNase"/>
    <property type="match status" value="1"/>
</dbReference>
<feature type="compositionally biased region" description="Gly residues" evidence="9">
    <location>
        <begin position="890"/>
        <end position="900"/>
    </location>
</feature>
<feature type="compositionally biased region" description="Basic and acidic residues" evidence="9">
    <location>
        <begin position="118"/>
        <end position="134"/>
    </location>
</feature>
<dbReference type="EC" id="3.1.13.1" evidence="8"/>
<dbReference type="Pfam" id="PF17876">
    <property type="entry name" value="CSD2"/>
    <property type="match status" value="1"/>
</dbReference>
<feature type="domain" description="S1 motif" evidence="10">
    <location>
        <begin position="752"/>
        <end position="833"/>
    </location>
</feature>
<dbReference type="InterPro" id="IPR012340">
    <property type="entry name" value="NA-bd_OB-fold"/>
</dbReference>
<feature type="region of interest" description="Disordered" evidence="9">
    <location>
        <begin position="104"/>
        <end position="147"/>
    </location>
</feature>
<dbReference type="InterPro" id="IPR004476">
    <property type="entry name" value="RNase_II/RNase_R"/>
</dbReference>
<dbReference type="InterPro" id="IPR040476">
    <property type="entry name" value="CSD2"/>
</dbReference>
<evidence type="ECO:0000256" key="1">
    <source>
        <dbReference type="ARBA" id="ARBA00001849"/>
    </source>
</evidence>
<evidence type="ECO:0000256" key="3">
    <source>
        <dbReference type="ARBA" id="ARBA00022490"/>
    </source>
</evidence>
<dbReference type="GO" id="GO:0005829">
    <property type="term" value="C:cytosol"/>
    <property type="evidence" value="ECO:0007669"/>
    <property type="project" value="UniProtKB-ARBA"/>
</dbReference>
<dbReference type="HOGENOM" id="CLU_002333_4_1_0"/>
<feature type="compositionally biased region" description="Basic and acidic residues" evidence="9">
    <location>
        <begin position="867"/>
        <end position="889"/>
    </location>
</feature>
<dbReference type="GO" id="GO:0008859">
    <property type="term" value="F:exoribonuclease II activity"/>
    <property type="evidence" value="ECO:0007669"/>
    <property type="project" value="UniProtKB-UniRule"/>
</dbReference>
<name>D2R7Z3_PIRSD</name>
<dbReference type="NCBIfam" id="TIGR02063">
    <property type="entry name" value="RNase_R"/>
    <property type="match status" value="1"/>
</dbReference>
<keyword evidence="7 8" id="KW-0694">RNA-binding</keyword>
<evidence type="ECO:0000256" key="5">
    <source>
        <dbReference type="ARBA" id="ARBA00022801"/>
    </source>
</evidence>
<evidence type="ECO:0000256" key="7">
    <source>
        <dbReference type="ARBA" id="ARBA00022884"/>
    </source>
</evidence>
<comment type="similarity">
    <text evidence="8">Belongs to the RNR ribonuclease family. RNase R subfamily.</text>
</comment>
<keyword evidence="12" id="KW-1185">Reference proteome</keyword>
<dbReference type="SUPFAM" id="SSF50249">
    <property type="entry name" value="Nucleic acid-binding proteins"/>
    <property type="match status" value="4"/>
</dbReference>
<gene>
    <name evidence="8" type="primary">rnr</name>
    <name evidence="11" type="ordered locus">Psta_4682</name>
</gene>
<dbReference type="PANTHER" id="PTHR23355:SF9">
    <property type="entry name" value="DIS3-LIKE EXONUCLEASE 2"/>
    <property type="match status" value="1"/>
</dbReference>
<reference evidence="11 12" key="1">
    <citation type="journal article" date="2009" name="Stand. Genomic Sci.">
        <title>Complete genome sequence of Pirellula staleyi type strain (ATCC 27377).</title>
        <authorList>
            <person name="Clum A."/>
            <person name="Tindall B.J."/>
            <person name="Sikorski J."/>
            <person name="Ivanova N."/>
            <person name="Mavrommatis K."/>
            <person name="Lucas S."/>
            <person name="Glavina del Rio T."/>
            <person name="Nolan M."/>
            <person name="Chen F."/>
            <person name="Tice H."/>
            <person name="Pitluck S."/>
            <person name="Cheng J.F."/>
            <person name="Chertkov O."/>
            <person name="Brettin T."/>
            <person name="Han C."/>
            <person name="Detter J.C."/>
            <person name="Kuske C."/>
            <person name="Bruce D."/>
            <person name="Goodwin L."/>
            <person name="Ovchinikova G."/>
            <person name="Pati A."/>
            <person name="Mikhailova N."/>
            <person name="Chen A."/>
            <person name="Palaniappan K."/>
            <person name="Land M."/>
            <person name="Hauser L."/>
            <person name="Chang Y.J."/>
            <person name="Jeffries C.D."/>
            <person name="Chain P."/>
            <person name="Rohde M."/>
            <person name="Goker M."/>
            <person name="Bristow J."/>
            <person name="Eisen J.A."/>
            <person name="Markowitz V."/>
            <person name="Hugenholtz P."/>
            <person name="Kyrpides N.C."/>
            <person name="Klenk H.P."/>
            <person name="Lapidus A."/>
        </authorList>
    </citation>
    <scope>NUCLEOTIDE SEQUENCE [LARGE SCALE GENOMIC DNA]</scope>
    <source>
        <strain evidence="12">ATCC 27377 / DSM 6068 / ICPB 4128</strain>
    </source>
</reference>
<dbReference type="InterPro" id="IPR011805">
    <property type="entry name" value="RNase_R"/>
</dbReference>
<sequence>MNLPEFEEQSDRPLPESSSISDSSPLSELPESPADFPLEKDSPAARKLEPLVLAHVLAKNYQPVKPKVIAKQMKLRSDQLPALKLAIRRLVKAGKLAYGSSHMVRKPDLLPPLPPESAKAREGTKKSKPARDLAVESTDDDLPDDVVNDLADETLDEAEAFAAEEAAADSSAEVDPDDFLAMRAAKLKEKPSRRGKDKTVTGKFKRAAAGFGFVRPLDVTSRGDRTQDIFIPQNASQDAANGDIVRVRLVSGGRSLRKSGEIVEILERDTHQFVGVYQEQRGSGVVEVDGRVFAVPISVGDPGAKGAAPGDKVVIEMVRFPSHTHEGEAVITEVLGARGTPGIDTLSIMREYELPEAFPEAVLAASREEAEKFDESIGDRRDFTKTTIITIDPVDARDFDDAISLTKLESGNYQLGVHIADVSHFVKPKSVLDREARDRATSVYLPDRVLPMLPEIISNNLASLQPDKVRYAQTAIIEFSPEGTPLHSEFYLSAIKSCRRFTYEEVDDYLADRQAWKKKLKPQVHELLGVMHELAMILRRRRLERGAIELSLPETKIDLDKKGEVSGAHLSKNTESHQIIEEFMLAANEAVARHLNEKELPFLRRIHENPDLRKLQVLTKFVRELGIECDSLESRFEIKRVIKEVAGAPEEHAVNYAVLRAMQKAIYSPAVEGHYALHSEHYCHFTSPIRRYPDLTIHRMLRSLIHGKKPAADFASQVLLAEHCSEREQRAQAAERDLIKVKLLGYLSKRVGSEMDAVITGVEEFGIFVMGIDLPAEGLIHIQSLEDDYYKFDSDTHSLTGRRAGNRFRLGDVLRVSVAKVDVDRRELDFRFVGRLKSDRTHLSRLPRSGVRMRQDVPDEMQNDADFPPRRDEGSRPEFPDRGPPREGGARGGYQGGGSRGKSFGSRSGGGRSSGGGDRSGGSFGSGGKKKKFPGSKPSFGGGGGKGKKGRKKGR</sequence>
<dbReference type="InterPro" id="IPR011129">
    <property type="entry name" value="CSD"/>
</dbReference>
<protein>
    <recommendedName>
        <fullName evidence="8">Ribonuclease R</fullName>
        <shortName evidence="8">RNase R</shortName>
        <ecNumber evidence="8">3.1.13.1</ecNumber>
    </recommendedName>
</protein>
<dbReference type="Pfam" id="PF00773">
    <property type="entry name" value="RNB"/>
    <property type="match status" value="1"/>
</dbReference>
<dbReference type="SMART" id="SM00357">
    <property type="entry name" value="CSP"/>
    <property type="match status" value="1"/>
</dbReference>
<dbReference type="EMBL" id="CP001848">
    <property type="protein sequence ID" value="ADB19324.1"/>
    <property type="molecule type" value="Genomic_DNA"/>
</dbReference>
<feature type="compositionally biased region" description="Gly residues" evidence="9">
    <location>
        <begin position="907"/>
        <end position="927"/>
    </location>
</feature>
<dbReference type="eggNOG" id="COG0557">
    <property type="taxonomic scope" value="Bacteria"/>
</dbReference>
<dbReference type="InterPro" id="IPR003029">
    <property type="entry name" value="S1_domain"/>
</dbReference>
<dbReference type="HAMAP" id="MF_01895">
    <property type="entry name" value="RNase_R"/>
    <property type="match status" value="1"/>
</dbReference>
<dbReference type="SMART" id="SM00316">
    <property type="entry name" value="S1"/>
    <property type="match status" value="1"/>
</dbReference>
<proteinExistence type="inferred from homology"/>
<dbReference type="SMART" id="SM00955">
    <property type="entry name" value="RNB"/>
    <property type="match status" value="1"/>
</dbReference>
<feature type="region of interest" description="Disordered" evidence="9">
    <location>
        <begin position="1"/>
        <end position="42"/>
    </location>
</feature>
<evidence type="ECO:0000259" key="10">
    <source>
        <dbReference type="PROSITE" id="PS50126"/>
    </source>
</evidence>
<dbReference type="GO" id="GO:0003723">
    <property type="term" value="F:RNA binding"/>
    <property type="evidence" value="ECO:0007669"/>
    <property type="project" value="UniProtKB-UniRule"/>
</dbReference>
<keyword evidence="6 8" id="KW-0269">Exonuclease</keyword>
<evidence type="ECO:0000256" key="9">
    <source>
        <dbReference type="SAM" id="MobiDB-lite"/>
    </source>
</evidence>
<evidence type="ECO:0000256" key="2">
    <source>
        <dbReference type="ARBA" id="ARBA00004496"/>
    </source>
</evidence>
<dbReference type="PROSITE" id="PS50126">
    <property type="entry name" value="S1"/>
    <property type="match status" value="1"/>
</dbReference>
<dbReference type="PANTHER" id="PTHR23355">
    <property type="entry name" value="RIBONUCLEASE"/>
    <property type="match status" value="1"/>
</dbReference>
<keyword evidence="4 8" id="KW-0540">Nuclease</keyword>
<comment type="function">
    <text evidence="8">3'-5' exoribonuclease that releases 5'-nucleoside monophosphates and is involved in maturation of structured RNAs.</text>
</comment>
<organism evidence="11 12">
    <name type="scientific">Pirellula staleyi (strain ATCC 27377 / DSM 6068 / ICPB 4128)</name>
    <name type="common">Pirella staleyi</name>
    <dbReference type="NCBI Taxonomy" id="530564"/>
    <lineage>
        <taxon>Bacteria</taxon>
        <taxon>Pseudomonadati</taxon>
        <taxon>Planctomycetota</taxon>
        <taxon>Planctomycetia</taxon>
        <taxon>Pirellulales</taxon>
        <taxon>Pirellulaceae</taxon>
        <taxon>Pirellula</taxon>
    </lineage>
</organism>
<feature type="region of interest" description="Disordered" evidence="9">
    <location>
        <begin position="846"/>
        <end position="955"/>
    </location>
</feature>
<evidence type="ECO:0000256" key="6">
    <source>
        <dbReference type="ARBA" id="ARBA00022839"/>
    </source>
</evidence>
<dbReference type="KEGG" id="psl:Psta_4682"/>
<evidence type="ECO:0000313" key="11">
    <source>
        <dbReference type="EMBL" id="ADB19324.1"/>
    </source>
</evidence>
<dbReference type="Pfam" id="PF08206">
    <property type="entry name" value="OB_RNB"/>
    <property type="match status" value="1"/>
</dbReference>
<keyword evidence="5 8" id="KW-0378">Hydrolase</keyword>
<evidence type="ECO:0000256" key="4">
    <source>
        <dbReference type="ARBA" id="ARBA00022722"/>
    </source>
</evidence>
<dbReference type="Pfam" id="PF00575">
    <property type="entry name" value="S1"/>
    <property type="match status" value="1"/>
</dbReference>
<dbReference type="CDD" id="cd04471">
    <property type="entry name" value="S1_RNase_R"/>
    <property type="match status" value="1"/>
</dbReference>
<dbReference type="Gene3D" id="2.40.50.140">
    <property type="entry name" value="Nucleic acid-binding proteins"/>
    <property type="match status" value="2"/>
</dbReference>
<evidence type="ECO:0000313" key="12">
    <source>
        <dbReference type="Proteomes" id="UP000001887"/>
    </source>
</evidence>
<dbReference type="AlphaFoldDB" id="D2R7Z3"/>
<dbReference type="Proteomes" id="UP000001887">
    <property type="component" value="Chromosome"/>
</dbReference>
<accession>D2R7Z3</accession>
<dbReference type="STRING" id="530564.Psta_4682"/>
<dbReference type="InterPro" id="IPR001900">
    <property type="entry name" value="RNase_II/R"/>
</dbReference>
<evidence type="ECO:0000256" key="8">
    <source>
        <dbReference type="HAMAP-Rule" id="MF_01895"/>
    </source>
</evidence>
<dbReference type="InterPro" id="IPR050180">
    <property type="entry name" value="RNR_Ribonuclease"/>
</dbReference>
<dbReference type="GO" id="GO:0006402">
    <property type="term" value="P:mRNA catabolic process"/>
    <property type="evidence" value="ECO:0007669"/>
    <property type="project" value="TreeGrafter"/>
</dbReference>
<comment type="catalytic activity">
    <reaction evidence="1 8">
        <text>Exonucleolytic cleavage in the 3'- to 5'-direction to yield nucleoside 5'-phosphates.</text>
        <dbReference type="EC" id="3.1.13.1"/>
    </reaction>
</comment>